<protein>
    <recommendedName>
        <fullName evidence="1">Tlde1 domain-containing protein</fullName>
    </recommendedName>
</protein>
<comment type="caution">
    <text evidence="2">The sequence shown here is derived from an EMBL/GenBank/DDBJ whole genome shotgun (WGS) entry which is preliminary data.</text>
</comment>
<name>A0AAE8JMA9_9GAMM</name>
<accession>A0AAE8JMA9</accession>
<dbReference type="InterPro" id="IPR021225">
    <property type="entry name" value="Tlde1_dom"/>
</dbReference>
<feature type="domain" description="Tlde1" evidence="1">
    <location>
        <begin position="27"/>
        <end position="151"/>
    </location>
</feature>
<evidence type="ECO:0000259" key="1">
    <source>
        <dbReference type="Pfam" id="PF10908"/>
    </source>
</evidence>
<evidence type="ECO:0000313" key="3">
    <source>
        <dbReference type="Proteomes" id="UP000285972"/>
    </source>
</evidence>
<reference evidence="2 3" key="1">
    <citation type="submission" date="2016-09" db="EMBL/GenBank/DDBJ databases">
        <authorList>
            <person name="Doonan J."/>
            <person name="Pachebat J.A."/>
            <person name="Golyshin P.N."/>
            <person name="Denman S."/>
            <person name="Mcdonald J.E."/>
        </authorList>
    </citation>
    <scope>NUCLEOTIDE SEQUENCE [LARGE SCALE GENOMIC DNA]</scope>
    <source>
        <strain evidence="2 3">FRB141</strain>
    </source>
</reference>
<dbReference type="KEGG" id="bgj:AWC36_00090"/>
<evidence type="ECO:0000313" key="2">
    <source>
        <dbReference type="EMBL" id="RLM18343.1"/>
    </source>
</evidence>
<dbReference type="Pfam" id="PF10908">
    <property type="entry name" value="Tlde1_dom"/>
    <property type="match status" value="1"/>
</dbReference>
<sequence length="174" mass="19746">MIDCLLDFDQISTDRKKLYLQCPGIGAFEVFSGDMPFTNRAECSFIDHSAIPNGRYWIVDRPEGPWKSRLLTWAKDFATGNDHSTWFALYRDDGSIDDNTFISGVQRSNFRIHPLRSDGSGTSWGCITFFRSTEFTSFRNSLLRVQKRKVNGANLMTYGTVTVKGSVTGPCYVR</sequence>
<dbReference type="AlphaFoldDB" id="A0AAE8JMA9"/>
<dbReference type="GeneID" id="70905167"/>
<dbReference type="Proteomes" id="UP000285972">
    <property type="component" value="Unassembled WGS sequence"/>
</dbReference>
<dbReference type="EMBL" id="MJLX01000067">
    <property type="protein sequence ID" value="RLM18343.1"/>
    <property type="molecule type" value="Genomic_DNA"/>
</dbReference>
<organism evidence="2 3">
    <name type="scientific">Brenneria goodwinii</name>
    <dbReference type="NCBI Taxonomy" id="1109412"/>
    <lineage>
        <taxon>Bacteria</taxon>
        <taxon>Pseudomonadati</taxon>
        <taxon>Pseudomonadota</taxon>
        <taxon>Gammaproteobacteria</taxon>
        <taxon>Enterobacterales</taxon>
        <taxon>Pectobacteriaceae</taxon>
        <taxon>Brenneria</taxon>
    </lineage>
</organism>
<proteinExistence type="predicted"/>
<gene>
    <name evidence="2" type="ORF">BIY26_18975</name>
</gene>
<dbReference type="RefSeq" id="WP_095833226.1">
    <property type="nucleotide sequence ID" value="NZ_CP014137.1"/>
</dbReference>